<dbReference type="Proteomes" id="UP000075243">
    <property type="component" value="Unassembled WGS sequence"/>
</dbReference>
<evidence type="ECO:0008006" key="3">
    <source>
        <dbReference type="Google" id="ProtNLM"/>
    </source>
</evidence>
<evidence type="ECO:0000313" key="2">
    <source>
        <dbReference type="Proteomes" id="UP000075243"/>
    </source>
</evidence>
<proteinExistence type="predicted"/>
<accession>A0A151RNS3</accession>
<dbReference type="SUPFAM" id="SSF56672">
    <property type="entry name" value="DNA/RNA polymerases"/>
    <property type="match status" value="1"/>
</dbReference>
<protein>
    <recommendedName>
        <fullName evidence="3">Retrovirus-related Pol polyprotein from transposon TNT 1-94</fullName>
    </recommendedName>
</protein>
<gene>
    <name evidence="1" type="ORF">KK1_034365</name>
</gene>
<sequence length="145" mass="16274">MDSLVKLGATIGEPLSDINSYRRLIERLLYLTTTRPNITFVVNQLSQFLSAPTNRHQAAAHRVLRYIKGSPWCGLFYPSSNTHKLTAYSDSDWAGCIDSRKSITGYCLYIGSSLISWKSKKQTTIERSSCEAEYRALAATVCEVQ</sequence>
<organism evidence="1 2">
    <name type="scientific">Cajanus cajan</name>
    <name type="common">Pigeon pea</name>
    <name type="synonym">Cajanus indicus</name>
    <dbReference type="NCBI Taxonomy" id="3821"/>
    <lineage>
        <taxon>Eukaryota</taxon>
        <taxon>Viridiplantae</taxon>
        <taxon>Streptophyta</taxon>
        <taxon>Embryophyta</taxon>
        <taxon>Tracheophyta</taxon>
        <taxon>Spermatophyta</taxon>
        <taxon>Magnoliopsida</taxon>
        <taxon>eudicotyledons</taxon>
        <taxon>Gunneridae</taxon>
        <taxon>Pentapetalae</taxon>
        <taxon>rosids</taxon>
        <taxon>fabids</taxon>
        <taxon>Fabales</taxon>
        <taxon>Fabaceae</taxon>
        <taxon>Papilionoideae</taxon>
        <taxon>50 kb inversion clade</taxon>
        <taxon>NPAAA clade</taxon>
        <taxon>indigoferoid/millettioid clade</taxon>
        <taxon>Phaseoleae</taxon>
        <taxon>Cajanus</taxon>
    </lineage>
</organism>
<dbReference type="PANTHER" id="PTHR11439">
    <property type="entry name" value="GAG-POL-RELATED RETROTRANSPOSON"/>
    <property type="match status" value="1"/>
</dbReference>
<dbReference type="EMBL" id="KQ483638">
    <property type="protein sequence ID" value="KYP44143.1"/>
    <property type="molecule type" value="Genomic_DNA"/>
</dbReference>
<dbReference type="CDD" id="cd09272">
    <property type="entry name" value="RNase_HI_RT_Ty1"/>
    <property type="match status" value="1"/>
</dbReference>
<dbReference type="AlphaFoldDB" id="A0A151RNS3"/>
<reference evidence="1" key="1">
    <citation type="journal article" date="2012" name="Nat. Biotechnol.">
        <title>Draft genome sequence of pigeonpea (Cajanus cajan), an orphan legume crop of resource-poor farmers.</title>
        <authorList>
            <person name="Varshney R.K."/>
            <person name="Chen W."/>
            <person name="Li Y."/>
            <person name="Bharti A.K."/>
            <person name="Saxena R.K."/>
            <person name="Schlueter J.A."/>
            <person name="Donoghue M.T."/>
            <person name="Azam S."/>
            <person name="Fan G."/>
            <person name="Whaley A.M."/>
            <person name="Farmer A.D."/>
            <person name="Sheridan J."/>
            <person name="Iwata A."/>
            <person name="Tuteja R."/>
            <person name="Penmetsa R.V."/>
            <person name="Wu W."/>
            <person name="Upadhyaya H.D."/>
            <person name="Yang S.P."/>
            <person name="Shah T."/>
            <person name="Saxena K.B."/>
            <person name="Michael T."/>
            <person name="McCombie W.R."/>
            <person name="Yang B."/>
            <person name="Zhang G."/>
            <person name="Yang H."/>
            <person name="Wang J."/>
            <person name="Spillane C."/>
            <person name="Cook D.R."/>
            <person name="May G.D."/>
            <person name="Xu X."/>
            <person name="Jackson S.A."/>
        </authorList>
    </citation>
    <scope>NUCLEOTIDE SEQUENCE [LARGE SCALE GENOMIC DNA]</scope>
</reference>
<name>A0A151RNS3_CAJCA</name>
<keyword evidence="2" id="KW-1185">Reference proteome</keyword>
<dbReference type="PANTHER" id="PTHR11439:SF463">
    <property type="entry name" value="REVERSE TRANSCRIPTASE TY1_COPIA-TYPE DOMAIN-CONTAINING PROTEIN"/>
    <property type="match status" value="1"/>
</dbReference>
<evidence type="ECO:0000313" key="1">
    <source>
        <dbReference type="EMBL" id="KYP44143.1"/>
    </source>
</evidence>
<dbReference type="InterPro" id="IPR043502">
    <property type="entry name" value="DNA/RNA_pol_sf"/>
</dbReference>
<dbReference type="Gramene" id="C.cajan_34960.t">
    <property type="protein sequence ID" value="C.cajan_34960.t.cds1"/>
    <property type="gene ID" value="C.cajan_34960"/>
</dbReference>